<keyword evidence="1" id="KW-1133">Transmembrane helix</keyword>
<name>A0A6N9Z3U5_9BIFI</name>
<gene>
    <name evidence="2" type="ORF">GFD25_04430</name>
</gene>
<accession>A0A6N9Z3U5</accession>
<dbReference type="Proteomes" id="UP000469194">
    <property type="component" value="Unassembled WGS sequence"/>
</dbReference>
<comment type="caution">
    <text evidence="2">The sequence shown here is derived from an EMBL/GenBank/DDBJ whole genome shotgun (WGS) entry which is preliminary data.</text>
</comment>
<sequence length="188" mass="21127">MLALRAWFGRTRGVFLLMCCFSAMGMLLVTVVAGPPERGYSGFTRDMAILCCVIVPCLAGCVWGAFRLQHRPPDAVAVKALWQGVRLIAGPDVIDATGVPRSHDITVILFRATDDFEFTVPCECRGSLCHAVFRVRDGRIRLAGFLQLTARQRDAVARYSWYERNGLDLMDPRTVYDRRTRMLVVQDL</sequence>
<keyword evidence="1" id="KW-0472">Membrane</keyword>
<dbReference type="EMBL" id="WHZW01000007">
    <property type="protein sequence ID" value="NEG89258.1"/>
    <property type="molecule type" value="Genomic_DNA"/>
</dbReference>
<dbReference type="AlphaFoldDB" id="A0A6N9Z3U5"/>
<proteinExistence type="predicted"/>
<reference evidence="2 3" key="1">
    <citation type="submission" date="2019-10" db="EMBL/GenBank/DDBJ databases">
        <title>Bifidobacterium from non-human primates.</title>
        <authorList>
            <person name="Modesto M."/>
        </authorList>
    </citation>
    <scope>NUCLEOTIDE SEQUENCE [LARGE SCALE GENOMIC DNA]</scope>
    <source>
        <strain evidence="2 3">TRE17</strain>
    </source>
</reference>
<feature type="transmembrane region" description="Helical" evidence="1">
    <location>
        <begin position="47"/>
        <end position="66"/>
    </location>
</feature>
<organism evidence="2 3">
    <name type="scientific">Bifidobacterium aerophilum</name>
    <dbReference type="NCBI Taxonomy" id="1798155"/>
    <lineage>
        <taxon>Bacteria</taxon>
        <taxon>Bacillati</taxon>
        <taxon>Actinomycetota</taxon>
        <taxon>Actinomycetes</taxon>
        <taxon>Bifidobacteriales</taxon>
        <taxon>Bifidobacteriaceae</taxon>
        <taxon>Bifidobacterium</taxon>
    </lineage>
</organism>
<evidence type="ECO:0000256" key="1">
    <source>
        <dbReference type="SAM" id="Phobius"/>
    </source>
</evidence>
<protein>
    <submittedName>
        <fullName evidence="2">Uncharacterized protein</fullName>
    </submittedName>
</protein>
<dbReference type="RefSeq" id="WP_163230346.1">
    <property type="nucleotide sequence ID" value="NZ_WHZW01000007.1"/>
</dbReference>
<evidence type="ECO:0000313" key="3">
    <source>
        <dbReference type="Proteomes" id="UP000469194"/>
    </source>
</evidence>
<evidence type="ECO:0000313" key="2">
    <source>
        <dbReference type="EMBL" id="NEG89258.1"/>
    </source>
</evidence>
<feature type="transmembrane region" description="Helical" evidence="1">
    <location>
        <begin position="12"/>
        <end position="35"/>
    </location>
</feature>
<keyword evidence="1" id="KW-0812">Transmembrane</keyword>
<keyword evidence="3" id="KW-1185">Reference proteome</keyword>